<dbReference type="InterPro" id="IPR052169">
    <property type="entry name" value="CW_Biosynth-Accessory"/>
</dbReference>
<protein>
    <submittedName>
        <fullName evidence="5">Poly-gamma-glutamate biosynthesis protein</fullName>
    </submittedName>
</protein>
<gene>
    <name evidence="5" type="ORF">CSA55_00925</name>
</gene>
<reference evidence="5 6" key="1">
    <citation type="submission" date="2017-10" db="EMBL/GenBank/DDBJ databases">
        <title>Novel microbial diversity and functional potential in the marine mammal oral microbiome.</title>
        <authorList>
            <person name="Dudek N.K."/>
            <person name="Sun C.L."/>
            <person name="Burstein D."/>
            <person name="Kantor R.S."/>
            <person name="Aliaga Goltsman D.S."/>
            <person name="Bik E.M."/>
            <person name="Thomas B.C."/>
            <person name="Banfield J.F."/>
            <person name="Relman D.A."/>
        </authorList>
    </citation>
    <scope>NUCLEOTIDE SEQUENCE [LARGE SCALE GENOMIC DNA]</scope>
    <source>
        <strain evidence="5">DOLJORAL78_61_10</strain>
    </source>
</reference>
<comment type="caution">
    <text evidence="5">The sequence shown here is derived from an EMBL/GenBank/DDBJ whole genome shotgun (WGS) entry which is preliminary data.</text>
</comment>
<dbReference type="AlphaFoldDB" id="A0A2G6KHH9"/>
<dbReference type="InterPro" id="IPR029052">
    <property type="entry name" value="Metallo-depent_PP-like"/>
</dbReference>
<keyword evidence="3" id="KW-0812">Transmembrane</keyword>
<feature type="compositionally biased region" description="Low complexity" evidence="2">
    <location>
        <begin position="53"/>
        <end position="74"/>
    </location>
</feature>
<evidence type="ECO:0000313" key="6">
    <source>
        <dbReference type="Proteomes" id="UP000230914"/>
    </source>
</evidence>
<feature type="compositionally biased region" description="Polar residues" evidence="2">
    <location>
        <begin position="38"/>
        <end position="50"/>
    </location>
</feature>
<evidence type="ECO:0000256" key="1">
    <source>
        <dbReference type="ARBA" id="ARBA00005662"/>
    </source>
</evidence>
<evidence type="ECO:0000313" key="5">
    <source>
        <dbReference type="EMBL" id="PIE34462.1"/>
    </source>
</evidence>
<dbReference type="Gene3D" id="3.60.21.10">
    <property type="match status" value="1"/>
</dbReference>
<evidence type="ECO:0000256" key="2">
    <source>
        <dbReference type="SAM" id="MobiDB-lite"/>
    </source>
</evidence>
<dbReference type="CDD" id="cd07381">
    <property type="entry name" value="MPP_CapA"/>
    <property type="match status" value="1"/>
</dbReference>
<evidence type="ECO:0000259" key="4">
    <source>
        <dbReference type="SMART" id="SM00854"/>
    </source>
</evidence>
<proteinExistence type="inferred from homology"/>
<dbReference type="PANTHER" id="PTHR33393:SF13">
    <property type="entry name" value="PGA BIOSYNTHESIS PROTEIN CAPA"/>
    <property type="match status" value="1"/>
</dbReference>
<feature type="domain" description="Capsule synthesis protein CapA" evidence="4">
    <location>
        <begin position="83"/>
        <end position="324"/>
    </location>
</feature>
<name>A0A2G6KHH9_9ACTN</name>
<keyword evidence="3" id="KW-0472">Membrane</keyword>
<dbReference type="SUPFAM" id="SSF56300">
    <property type="entry name" value="Metallo-dependent phosphatases"/>
    <property type="match status" value="1"/>
</dbReference>
<dbReference type="SMART" id="SM00854">
    <property type="entry name" value="PGA_cap"/>
    <property type="match status" value="1"/>
</dbReference>
<dbReference type="Pfam" id="PF09587">
    <property type="entry name" value="PGA_cap"/>
    <property type="match status" value="1"/>
</dbReference>
<feature type="region of interest" description="Disordered" evidence="2">
    <location>
        <begin position="38"/>
        <end position="74"/>
    </location>
</feature>
<comment type="similarity">
    <text evidence="1">Belongs to the CapA family.</text>
</comment>
<dbReference type="PANTHER" id="PTHR33393">
    <property type="entry name" value="POLYGLUTAMINE SYNTHESIS ACCESSORY PROTEIN RV0574C-RELATED"/>
    <property type="match status" value="1"/>
</dbReference>
<evidence type="ECO:0000256" key="3">
    <source>
        <dbReference type="SAM" id="Phobius"/>
    </source>
</evidence>
<accession>A0A2G6KHH9</accession>
<organism evidence="5 6">
    <name type="scientific">Ilumatobacter coccineus</name>
    <dbReference type="NCBI Taxonomy" id="467094"/>
    <lineage>
        <taxon>Bacteria</taxon>
        <taxon>Bacillati</taxon>
        <taxon>Actinomycetota</taxon>
        <taxon>Acidimicrobiia</taxon>
        <taxon>Acidimicrobiales</taxon>
        <taxon>Ilumatobacteraceae</taxon>
        <taxon>Ilumatobacter</taxon>
    </lineage>
</organism>
<feature type="transmembrane region" description="Helical" evidence="3">
    <location>
        <begin position="12"/>
        <end position="32"/>
    </location>
</feature>
<keyword evidence="3" id="KW-1133">Transmembrane helix</keyword>
<dbReference type="InterPro" id="IPR019079">
    <property type="entry name" value="Capsule_synth_CapA"/>
</dbReference>
<dbReference type="Proteomes" id="UP000230914">
    <property type="component" value="Unassembled WGS sequence"/>
</dbReference>
<sequence>MHLTSSNTPKRTMIGLAALILVVGAMVVISLIREGQRSQSVSPKSSTTMVARSESTPPTSSVAPTTLAPTTTLGPLGSGEPVTIVFAGDSHFESHLRTKLDNDPTGMLNPLLPLFAGADLTVLNLETAITEGGTAAPKTYTFRAPPSAFDALAAAGVDVVSMANNHGMDYGPEGFADSLAAAERAGFPVIGVGNTIDEAFAPYLTTIRGQTIAVISATQVLDDSLASQWTATADQPGLASAKDVDRLVRAVTDIRDDANTVVVFLHWGREREICPIERQTDLARRLVDAGADIVVGGHAHRLQGAGRMDDALVAYGLGNFIWYNERGEGSKSGALAVTVTGRRIDAYEWRPARISGGIPRPLEGQEREAALAEWNGLRDCTGLSE</sequence>
<dbReference type="EMBL" id="PDSL01000019">
    <property type="protein sequence ID" value="PIE34462.1"/>
    <property type="molecule type" value="Genomic_DNA"/>
</dbReference>